<dbReference type="EMBL" id="CAJNOH010001140">
    <property type="protein sequence ID" value="CAF1180812.1"/>
    <property type="molecule type" value="Genomic_DNA"/>
</dbReference>
<dbReference type="PANTHER" id="PTHR22605">
    <property type="entry name" value="RZ-TYPE DOMAIN-CONTAINING PROTEIN"/>
    <property type="match status" value="1"/>
</dbReference>
<accession>A0A815P1G7</accession>
<name>A0A815P1G7_9BILA</name>
<comment type="caution">
    <text evidence="2">The sequence shown here is derived from an EMBL/GenBank/DDBJ whole genome shotgun (WGS) entry which is preliminary data.</text>
</comment>
<protein>
    <submittedName>
        <fullName evidence="2">Uncharacterized protein</fullName>
    </submittedName>
</protein>
<dbReference type="Proteomes" id="UP000663854">
    <property type="component" value="Unassembled WGS sequence"/>
</dbReference>
<evidence type="ECO:0000313" key="1">
    <source>
        <dbReference type="EMBL" id="CAF1180812.1"/>
    </source>
</evidence>
<dbReference type="GO" id="GO:0004842">
    <property type="term" value="F:ubiquitin-protein transferase activity"/>
    <property type="evidence" value="ECO:0007669"/>
    <property type="project" value="InterPro"/>
</dbReference>
<reference evidence="2" key="1">
    <citation type="submission" date="2021-02" db="EMBL/GenBank/DDBJ databases">
        <authorList>
            <person name="Nowell W R."/>
        </authorList>
    </citation>
    <scope>NUCLEOTIDE SEQUENCE</scope>
</reference>
<sequence>MIESLNNEKTIDVDDVIQCFETICQEDEVQKILVCFESCAESLASLKHIHLELTDKQLSKRKIMLNIMQKSLIRFSSSDRPMDTLNHMHYRVDVEIFSQSITYKDLSELRDRASLIEHSSNKKPKNDHDHEREIYYLQLFVHFIDTIEMTLKNLTSLTLASYPSVSSLITSYDGLTCIEGNYQKLINFNSMLETLLNQWEQNLCSEYERYVDLTYFSCQQIWIVESFLYNQERISLGNHIGHHLLQFIGIEPKNISSNVLPVQSEHPQERLRNIGRILIEYRRMMLKQEQNRIQKRILVIETSEPGILRAILSLFKMNDISPKSHQLFYCTQKTSWIDIRAFIYRCFYSQTLHQLIRPEILSSEIQERIIRLIYHLIKECSENSLCMGIITTSSCTQLQLINGLKILQILTFIHDQDLLDEMTQREMIQKMIGINCRLVKSRIPGLGKSTWIHNQIERIKKQYIKFSINGDIDIDRLAERLRNHGSQLISSETGIHIDIGTFENFRPLNEFLYSLLLFRSFCFGQAVCSIPSDVPIFIELDASLHSSKVQDSMTILKYVRCMHLETINWNDLSVSESYNIQLIGNYLQCIKDKTVIKKDISEEQMKPPIDRETCIRLIQDHFLRNKNKEFITWTQLSIFLAIYNRLFLGFSRCGHFLVEYVPKPKLRLDILQSLLDSSDQFTSLSVENVRKNQRSAIANDATLTYSDAIVRWDKTQPFTMIFTATDDPLFVYKKASDVPESLVKSYCLYQGIKKSKLKQKHELSKVQKLQFPDYDTFTHAQFFVKLTSLSNKYINKSICSRCYKQYEYSEKICGKCLIDDGLIRPASLNTDDIERFQMQIAQQLQTEYVLTPDNYIKMLLIYLRVQCGLSVLIMGETGRKEEKNICFDLKICQINFTREKIF</sequence>
<dbReference type="InterPro" id="IPR031248">
    <property type="entry name" value="RNF213"/>
</dbReference>
<dbReference type="AlphaFoldDB" id="A0A815P1G7"/>
<gene>
    <name evidence="2" type="ORF">JXQ802_LOCUS37014</name>
    <name evidence="1" type="ORF">PYM288_LOCUS23797</name>
</gene>
<dbReference type="PANTHER" id="PTHR22605:SF1">
    <property type="entry name" value="RZ-TYPE DOMAIN-CONTAINING PROTEIN"/>
    <property type="match status" value="1"/>
</dbReference>
<keyword evidence="3" id="KW-1185">Reference proteome</keyword>
<dbReference type="Proteomes" id="UP000663870">
    <property type="component" value="Unassembled WGS sequence"/>
</dbReference>
<evidence type="ECO:0000313" key="2">
    <source>
        <dbReference type="EMBL" id="CAF1441221.1"/>
    </source>
</evidence>
<dbReference type="EMBL" id="CAJNOL010001948">
    <property type="protein sequence ID" value="CAF1441221.1"/>
    <property type="molecule type" value="Genomic_DNA"/>
</dbReference>
<evidence type="ECO:0000313" key="3">
    <source>
        <dbReference type="Proteomes" id="UP000663870"/>
    </source>
</evidence>
<organism evidence="2 3">
    <name type="scientific">Rotaria sordida</name>
    <dbReference type="NCBI Taxonomy" id="392033"/>
    <lineage>
        <taxon>Eukaryota</taxon>
        <taxon>Metazoa</taxon>
        <taxon>Spiralia</taxon>
        <taxon>Gnathifera</taxon>
        <taxon>Rotifera</taxon>
        <taxon>Eurotatoria</taxon>
        <taxon>Bdelloidea</taxon>
        <taxon>Philodinida</taxon>
        <taxon>Philodinidae</taxon>
        <taxon>Rotaria</taxon>
    </lineage>
</organism>
<dbReference type="GO" id="GO:0016887">
    <property type="term" value="F:ATP hydrolysis activity"/>
    <property type="evidence" value="ECO:0007669"/>
    <property type="project" value="InterPro"/>
</dbReference>
<proteinExistence type="predicted"/>